<reference evidence="2 3" key="1">
    <citation type="submission" date="2011-10" db="EMBL/GenBank/DDBJ databases">
        <title>Metabolic and evolutionary patterns in the extreme acidophile Ferroplasma acidiphilum.</title>
        <authorList>
            <person name="Golyshina O.V."/>
            <person name="Kozyavkin S.A."/>
            <person name="Tatusov R.L."/>
            <person name="Slesarev A.I."/>
            <person name="Golyshin P.N."/>
        </authorList>
    </citation>
    <scope>NUCLEOTIDE SEQUENCE [LARGE SCALE GENOMIC DNA]</scope>
    <source>
        <strain evidence="3">Y</strain>
    </source>
</reference>
<dbReference type="Gene3D" id="3.30.70.1290">
    <property type="entry name" value="Transposase IS200-like"/>
    <property type="match status" value="1"/>
</dbReference>
<dbReference type="STRING" id="74969.FAD_0977"/>
<dbReference type="GeneID" id="31676476"/>
<feature type="domain" description="Transposase IS200-like" evidence="1">
    <location>
        <begin position="13"/>
        <end position="130"/>
    </location>
</feature>
<dbReference type="NCBIfam" id="NF033573">
    <property type="entry name" value="transpos_IS200"/>
    <property type="match status" value="1"/>
</dbReference>
<dbReference type="InterPro" id="IPR036515">
    <property type="entry name" value="Transposase_17_sf"/>
</dbReference>
<sequence>MVSERWTRSNKSVYNLGYHIIWCPKYRRNVLVNGIDVRLKELLNYKAQELKIEIKEMEVMPDHIHIFLKADPVLSPHYIIQQFKGYTSRILRQEFPVLKRKLPTLWTRSYYIESVGHISEQIVRKYLEDQKKV</sequence>
<dbReference type="InterPro" id="IPR002686">
    <property type="entry name" value="Transposase_17"/>
</dbReference>
<dbReference type="Pfam" id="PF01797">
    <property type="entry name" value="Y1_Tnp"/>
    <property type="match status" value="1"/>
</dbReference>
<proteinExistence type="predicted"/>
<dbReference type="PANTHER" id="PTHR33360:SF2">
    <property type="entry name" value="TRANSPOSASE FOR INSERTION SEQUENCE ELEMENT IS200"/>
    <property type="match status" value="1"/>
</dbReference>
<dbReference type="Proteomes" id="UP000192050">
    <property type="component" value="Chromosome"/>
</dbReference>
<name>A0A1V0N3Y6_9ARCH</name>
<accession>A0A1V0N3Y6</accession>
<keyword evidence="3" id="KW-1185">Reference proteome</keyword>
<dbReference type="RefSeq" id="WP_081142271.1">
    <property type="nucleotide sequence ID" value="NZ_CP015363.1"/>
</dbReference>
<gene>
    <name evidence="2" type="ORF">FAD_0977</name>
</gene>
<dbReference type="GO" id="GO:0003677">
    <property type="term" value="F:DNA binding"/>
    <property type="evidence" value="ECO:0007669"/>
    <property type="project" value="InterPro"/>
</dbReference>
<dbReference type="GO" id="GO:0006313">
    <property type="term" value="P:DNA transposition"/>
    <property type="evidence" value="ECO:0007669"/>
    <property type="project" value="InterPro"/>
</dbReference>
<dbReference type="AlphaFoldDB" id="A0A1V0N3Y6"/>
<dbReference type="GO" id="GO:0004803">
    <property type="term" value="F:transposase activity"/>
    <property type="evidence" value="ECO:0007669"/>
    <property type="project" value="InterPro"/>
</dbReference>
<dbReference type="OrthoDB" id="92826at2157"/>
<evidence type="ECO:0000313" key="3">
    <source>
        <dbReference type="Proteomes" id="UP000192050"/>
    </source>
</evidence>
<dbReference type="KEGG" id="fai:FAD_0977"/>
<evidence type="ECO:0000259" key="1">
    <source>
        <dbReference type="SMART" id="SM01321"/>
    </source>
</evidence>
<dbReference type="SMART" id="SM01321">
    <property type="entry name" value="Y1_Tnp"/>
    <property type="match status" value="1"/>
</dbReference>
<dbReference type="PANTHER" id="PTHR33360">
    <property type="entry name" value="TRANSPOSASE FOR INSERTION SEQUENCE ELEMENT IS200"/>
    <property type="match status" value="1"/>
</dbReference>
<evidence type="ECO:0000313" key="2">
    <source>
        <dbReference type="EMBL" id="ARD84858.1"/>
    </source>
</evidence>
<protein>
    <submittedName>
        <fullName evidence="2">Transposase IS200-family protein</fullName>
    </submittedName>
</protein>
<dbReference type="EMBL" id="CP015363">
    <property type="protein sequence ID" value="ARD84858.1"/>
    <property type="molecule type" value="Genomic_DNA"/>
</dbReference>
<dbReference type="SUPFAM" id="SSF143422">
    <property type="entry name" value="Transposase IS200-like"/>
    <property type="match status" value="1"/>
</dbReference>
<organism evidence="2 3">
    <name type="scientific">Ferroplasma acidiphilum</name>
    <dbReference type="NCBI Taxonomy" id="74969"/>
    <lineage>
        <taxon>Archaea</taxon>
        <taxon>Methanobacteriati</taxon>
        <taxon>Thermoplasmatota</taxon>
        <taxon>Thermoplasmata</taxon>
        <taxon>Thermoplasmatales</taxon>
        <taxon>Ferroplasmaceae</taxon>
        <taxon>Ferroplasma</taxon>
    </lineage>
</organism>